<dbReference type="SUPFAM" id="SSF53720">
    <property type="entry name" value="ALDH-like"/>
    <property type="match status" value="1"/>
</dbReference>
<evidence type="ECO:0000259" key="4">
    <source>
        <dbReference type="Pfam" id="PF00171"/>
    </source>
</evidence>
<dbReference type="EMBL" id="BPQH01000001">
    <property type="protein sequence ID" value="GJD47790.1"/>
    <property type="molecule type" value="Genomic_DNA"/>
</dbReference>
<dbReference type="InterPro" id="IPR016161">
    <property type="entry name" value="Ald_DH/histidinol_DH"/>
</dbReference>
<dbReference type="InterPro" id="IPR015590">
    <property type="entry name" value="Aldehyde_DH_dom"/>
</dbReference>
<dbReference type="InterPro" id="IPR016162">
    <property type="entry name" value="Ald_DH_N"/>
</dbReference>
<dbReference type="Gene3D" id="3.40.605.10">
    <property type="entry name" value="Aldehyde Dehydrogenase, Chain A, domain 1"/>
    <property type="match status" value="1"/>
</dbReference>
<protein>
    <recommendedName>
        <fullName evidence="1">methylmalonate-semialdehyde dehydrogenase (CoA acylating)</fullName>
        <ecNumber evidence="1">1.2.1.27</ecNumber>
    </recommendedName>
</protein>
<dbReference type="PANTHER" id="PTHR43866">
    <property type="entry name" value="MALONATE-SEMIALDEHYDE DEHYDROGENASE"/>
    <property type="match status" value="1"/>
</dbReference>
<name>A0ABQ4QR57_9HYPH</name>
<dbReference type="PROSITE" id="PS00070">
    <property type="entry name" value="ALDEHYDE_DEHYDR_CYS"/>
    <property type="match status" value="1"/>
</dbReference>
<keyword evidence="6" id="KW-1185">Reference proteome</keyword>
<dbReference type="RefSeq" id="WP_128560820.1">
    <property type="nucleotide sequence ID" value="NZ_BPQH01000001.1"/>
</dbReference>
<evidence type="ECO:0000256" key="2">
    <source>
        <dbReference type="ARBA" id="ARBA00023002"/>
    </source>
</evidence>
<dbReference type="PANTHER" id="PTHR43866:SF4">
    <property type="entry name" value="MALONATE-SEMIALDEHYDE DEHYDROGENASE"/>
    <property type="match status" value="1"/>
</dbReference>
<dbReference type="EC" id="1.2.1.27" evidence="1"/>
<dbReference type="Gene3D" id="3.40.309.10">
    <property type="entry name" value="Aldehyde Dehydrogenase, Chain A, domain 2"/>
    <property type="match status" value="1"/>
</dbReference>
<evidence type="ECO:0000256" key="1">
    <source>
        <dbReference type="ARBA" id="ARBA00013048"/>
    </source>
</evidence>
<dbReference type="InterPro" id="IPR010061">
    <property type="entry name" value="MeMal-semiAld_DH"/>
</dbReference>
<accession>A0ABQ4QR57</accession>
<reference evidence="5" key="1">
    <citation type="journal article" date="2021" name="Front. Microbiol.">
        <title>Comprehensive Comparative Genomics and Phenotyping of Methylobacterium Species.</title>
        <authorList>
            <person name="Alessa O."/>
            <person name="Ogura Y."/>
            <person name="Fujitani Y."/>
            <person name="Takami H."/>
            <person name="Hayashi T."/>
            <person name="Sahin N."/>
            <person name="Tani A."/>
        </authorList>
    </citation>
    <scope>NUCLEOTIDE SEQUENCE</scope>
    <source>
        <strain evidence="5">KCTC 52305</strain>
    </source>
</reference>
<dbReference type="CDD" id="cd07085">
    <property type="entry name" value="ALDH_F6_MMSDH"/>
    <property type="match status" value="1"/>
</dbReference>
<dbReference type="Pfam" id="PF00171">
    <property type="entry name" value="Aldedh"/>
    <property type="match status" value="1"/>
</dbReference>
<evidence type="ECO:0000256" key="3">
    <source>
        <dbReference type="ARBA" id="ARBA00023027"/>
    </source>
</evidence>
<evidence type="ECO:0000313" key="6">
    <source>
        <dbReference type="Proteomes" id="UP001055167"/>
    </source>
</evidence>
<keyword evidence="3" id="KW-0520">NAD</keyword>
<reference evidence="5" key="2">
    <citation type="submission" date="2021-08" db="EMBL/GenBank/DDBJ databases">
        <authorList>
            <person name="Tani A."/>
            <person name="Ola A."/>
            <person name="Ogura Y."/>
            <person name="Katsura K."/>
            <person name="Hayashi T."/>
        </authorList>
    </citation>
    <scope>NUCLEOTIDE SEQUENCE</scope>
    <source>
        <strain evidence="5">KCTC 52305</strain>
    </source>
</reference>
<dbReference type="InterPro" id="IPR016163">
    <property type="entry name" value="Ald_DH_C"/>
</dbReference>
<comment type="caution">
    <text evidence="5">The sequence shown here is derived from an EMBL/GenBank/DDBJ whole genome shotgun (WGS) entry which is preliminary data.</text>
</comment>
<dbReference type="Proteomes" id="UP001055167">
    <property type="component" value="Unassembled WGS sequence"/>
</dbReference>
<evidence type="ECO:0000313" key="5">
    <source>
        <dbReference type="EMBL" id="GJD47790.1"/>
    </source>
</evidence>
<dbReference type="InterPro" id="IPR016160">
    <property type="entry name" value="Ald_DH_CS_CYS"/>
</dbReference>
<feature type="domain" description="Aldehyde dehydrogenase" evidence="4">
    <location>
        <begin position="18"/>
        <end position="479"/>
    </location>
</feature>
<gene>
    <name evidence="5" type="primary">bauC_1</name>
    <name evidence="5" type="ORF">OPKNFCMD_0501</name>
</gene>
<organism evidence="5 6">
    <name type="scientific">Methylobacterium crusticola</name>
    <dbReference type="NCBI Taxonomy" id="1697972"/>
    <lineage>
        <taxon>Bacteria</taxon>
        <taxon>Pseudomonadati</taxon>
        <taxon>Pseudomonadota</taxon>
        <taxon>Alphaproteobacteria</taxon>
        <taxon>Hyphomicrobiales</taxon>
        <taxon>Methylobacteriaceae</taxon>
        <taxon>Methylobacterium</taxon>
    </lineage>
</organism>
<keyword evidence="2" id="KW-0560">Oxidoreductase</keyword>
<dbReference type="NCBIfam" id="TIGR01722">
    <property type="entry name" value="MMSDH"/>
    <property type="match status" value="1"/>
</dbReference>
<sequence length="499" mass="53227">MSAAIRHFIAGQPTRGSGPRTAPVYNPATGEQTGAVALASREDVDAAVASARAAFPAWAATPPLRRARILNRFLRLLEGRIDALAAIITAEHGKVLSDAKGEIQRGAEVVEFATGIPQLLKGEVTENVGTRVDSHALRQPLGVVAGITPFNFPVMMPMWMFPVALACGNCFILKPSERDPSAALLLAAWLTEAGLPDGVFQVVQGDKEAVDALLHHPDIQAVSFVGSTPIARYIYATAASTGKRAQALGGAKNHMIVMPDADLDQAVDALMGAAYGSAGERCMAVSVAVPVGERTADALVERLIPKVRALKVGPGTDPEAEMGPLVTRQHRDRVVGYIDQGVREGAELLVDGRGLRLQGYADGFFVGGSLFDRVTPEMTIYREEIFGPVLAVTRAPDYATAARLINAHEFGNGTAIFTRDGDAAREFAHQIQVGMVGINVPIPVPMAFHSFGGWKASLFGDHHMHGPEGVRFYTRLKTITTRWPTGIRAGADFVMPTMS</sequence>
<proteinExistence type="predicted"/>